<comment type="caution">
    <text evidence="4">Lacks conserved residue(s) required for the propagation of feature annotation.</text>
</comment>
<evidence type="ECO:0000313" key="7">
    <source>
        <dbReference type="EMBL" id="KAL2045411.1"/>
    </source>
</evidence>
<evidence type="ECO:0000313" key="8">
    <source>
        <dbReference type="Proteomes" id="UP001590951"/>
    </source>
</evidence>
<evidence type="ECO:0000259" key="5">
    <source>
        <dbReference type="PROSITE" id="PS52004"/>
    </source>
</evidence>
<dbReference type="PANTHER" id="PTHR43775:SF20">
    <property type="entry name" value="HYBRID PKS-NRPS SYNTHETASE APDA"/>
    <property type="match status" value="1"/>
</dbReference>
<dbReference type="InterPro" id="IPR049900">
    <property type="entry name" value="PKS_mFAS_DH"/>
</dbReference>
<protein>
    <recommendedName>
        <fullName evidence="9">Polyketide synthase</fullName>
    </recommendedName>
</protein>
<proteinExistence type="predicted"/>
<dbReference type="InterPro" id="IPR020807">
    <property type="entry name" value="PKS_DH"/>
</dbReference>
<dbReference type="SMART" id="SM00825">
    <property type="entry name" value="PKS_KS"/>
    <property type="match status" value="1"/>
</dbReference>
<dbReference type="SUPFAM" id="SSF55048">
    <property type="entry name" value="Probable ACP-binding domain of malonyl-CoA ACP transacylase"/>
    <property type="match status" value="1"/>
</dbReference>
<dbReference type="Pfam" id="PF00698">
    <property type="entry name" value="Acyl_transf_1"/>
    <property type="match status" value="1"/>
</dbReference>
<dbReference type="InterPro" id="IPR032821">
    <property type="entry name" value="PKS_assoc"/>
</dbReference>
<dbReference type="Pfam" id="PF16197">
    <property type="entry name" value="KAsynt_C_assoc"/>
    <property type="match status" value="1"/>
</dbReference>
<dbReference type="SMART" id="SM00827">
    <property type="entry name" value="PKS_AT"/>
    <property type="match status" value="1"/>
</dbReference>
<dbReference type="InterPro" id="IPR042104">
    <property type="entry name" value="PKS_dehydratase_sf"/>
</dbReference>
<organism evidence="7 8">
    <name type="scientific">Lepraria finkii</name>
    <dbReference type="NCBI Taxonomy" id="1340010"/>
    <lineage>
        <taxon>Eukaryota</taxon>
        <taxon>Fungi</taxon>
        <taxon>Dikarya</taxon>
        <taxon>Ascomycota</taxon>
        <taxon>Pezizomycotina</taxon>
        <taxon>Lecanoromycetes</taxon>
        <taxon>OSLEUM clade</taxon>
        <taxon>Lecanoromycetidae</taxon>
        <taxon>Lecanorales</taxon>
        <taxon>Lecanorineae</taxon>
        <taxon>Stereocaulaceae</taxon>
        <taxon>Lepraria</taxon>
    </lineage>
</organism>
<dbReference type="InterPro" id="IPR016039">
    <property type="entry name" value="Thiolase-like"/>
</dbReference>
<evidence type="ECO:0000256" key="4">
    <source>
        <dbReference type="PROSITE-ProRule" id="PRU01363"/>
    </source>
</evidence>
<dbReference type="InterPro" id="IPR050091">
    <property type="entry name" value="PKS_NRPS_Biosynth_Enz"/>
</dbReference>
<accession>A0ABR4AKN5</accession>
<keyword evidence="8" id="KW-1185">Reference proteome</keyword>
<dbReference type="Gene3D" id="3.30.70.3290">
    <property type="match status" value="1"/>
</dbReference>
<dbReference type="InterPro" id="IPR014031">
    <property type="entry name" value="Ketoacyl_synth_C"/>
</dbReference>
<dbReference type="PROSITE" id="PS52004">
    <property type="entry name" value="KS3_2"/>
    <property type="match status" value="1"/>
</dbReference>
<name>A0ABR4AKN5_9LECA</name>
<comment type="caution">
    <text evidence="7">The sequence shown here is derived from an EMBL/GenBank/DDBJ whole genome shotgun (WGS) entry which is preliminary data.</text>
</comment>
<evidence type="ECO:0008006" key="9">
    <source>
        <dbReference type="Google" id="ProtNLM"/>
    </source>
</evidence>
<keyword evidence="3" id="KW-0808">Transferase</keyword>
<feature type="domain" description="Ketosynthase family 3 (KS3)" evidence="5">
    <location>
        <begin position="2"/>
        <end position="441"/>
    </location>
</feature>
<dbReference type="Pfam" id="PF02801">
    <property type="entry name" value="Ketoacyl-synt_C"/>
    <property type="match status" value="1"/>
</dbReference>
<dbReference type="InterPro" id="IPR020841">
    <property type="entry name" value="PKS_Beta-ketoAc_synthase_dom"/>
</dbReference>
<dbReference type="Gene3D" id="3.10.129.110">
    <property type="entry name" value="Polyketide synthase dehydratase"/>
    <property type="match status" value="1"/>
</dbReference>
<evidence type="ECO:0000259" key="6">
    <source>
        <dbReference type="PROSITE" id="PS52019"/>
    </source>
</evidence>
<evidence type="ECO:0000256" key="2">
    <source>
        <dbReference type="ARBA" id="ARBA00022553"/>
    </source>
</evidence>
<dbReference type="InterPro" id="IPR016035">
    <property type="entry name" value="Acyl_Trfase/lysoPLipase"/>
</dbReference>
<dbReference type="PROSITE" id="PS00606">
    <property type="entry name" value="KS3_1"/>
    <property type="match status" value="1"/>
</dbReference>
<dbReference type="Pfam" id="PF21089">
    <property type="entry name" value="PKS_DH_N"/>
    <property type="match status" value="1"/>
</dbReference>
<feature type="domain" description="PKS/mFAS DH" evidence="6">
    <location>
        <begin position="958"/>
        <end position="1087"/>
    </location>
</feature>
<dbReference type="InterPro" id="IPR014043">
    <property type="entry name" value="Acyl_transferase_dom"/>
</dbReference>
<dbReference type="CDD" id="cd00833">
    <property type="entry name" value="PKS"/>
    <property type="match status" value="1"/>
</dbReference>
<evidence type="ECO:0000256" key="3">
    <source>
        <dbReference type="ARBA" id="ARBA00022679"/>
    </source>
</evidence>
<dbReference type="Gene3D" id="3.40.366.10">
    <property type="entry name" value="Malonyl-Coenzyme A Acyl Carrier Protein, domain 2"/>
    <property type="match status" value="1"/>
</dbReference>
<dbReference type="EMBL" id="JBHFEH010000146">
    <property type="protein sequence ID" value="KAL2045411.1"/>
    <property type="molecule type" value="Genomic_DNA"/>
</dbReference>
<gene>
    <name evidence="7" type="ORF">ABVK25_012123</name>
</gene>
<dbReference type="InterPro" id="IPR001227">
    <property type="entry name" value="Ac_transferase_dom_sf"/>
</dbReference>
<dbReference type="Pfam" id="PF00109">
    <property type="entry name" value="ketoacyl-synt"/>
    <property type="match status" value="1"/>
</dbReference>
<dbReference type="InterPro" id="IPR018201">
    <property type="entry name" value="Ketoacyl_synth_AS"/>
</dbReference>
<dbReference type="Gene3D" id="3.40.47.10">
    <property type="match status" value="1"/>
</dbReference>
<dbReference type="Proteomes" id="UP001590951">
    <property type="component" value="Unassembled WGS sequence"/>
</dbReference>
<sequence length="1087" mass="118853">MPEPVGIIGSACRFPGSCGSPSKLWELLSDPKDVLSSFPPERLSLSNFYHQNGEHHGSTDVQNKSYLLSEDPRLFDASFFNVNPLEADGMDPQQRILLETVYEAMENAGYPLDQIQGSLTSVFVGLMTGDFGDIQVRDLETLPTYNATGTARSFLANRVSYFFDLKGPSMTIDTACSSSLVALHQAVQSLRNGDSKMAIVAGANLILDPMMYVAESTLHMLSPDSRSRMWDRSANGYARGEGFAVVVLKPLSQALKDQDHIESVVKGTAVNSDGRTKGITMPSAAAQTILIQQAYRNAGLDPVLDRCQYFEAHGTGTLAGDPVEARAIRDAFFPKQIPEAQSILQARNDKLLVGSIKTVVGHLEGCAGLAGLLKASLAIQHRSIPPNMHFDELNPSIAPFYDGLHVPTSLMPWPEIPDTPLRASVNSFGFGGTNAHAIIESYEPKTDKKDQSSHIDEKSLDERFVGPLTLSANTESSLLETVRNFGDYIRHAIRTDLADLSWVLQTRRSHLPKKAFFSGATRQKLLAYMDRYVEETAAAASTSIRADVGLLSHSKSSNEAPAILGIFTGQGAQWSTMGRNLIFHCRLFRESIERCETSLADLPENAPQWSLKEELMADEANSRVSDAMISQPLCTAVQIAMVDLLSAAGINLHAAVGHSSGEIAAVYAAGIISSKDAIRIAYYRGYHAKLARGVDGQLGGMIAVGISFDSAMAFCAKPKFSGRLNIAASNAGSSVTLTGDLDAIKETKEYFDQAKTFARILNVDTAYHSHHMIPCSGPYLESLKACNIQISHPRESCTWVSSVRGDTDLLEEDLESLTDQYWVDNLLKPVLFSEAVECALWSGGPFGMVAEVGCHPALKGPATQVLKSALGSSLPYLSLMRRGHDEVDAFSGGVGYVWSHLGPSFVDFDGYRRAFNANFSPAPKMLKGLPSYAWDHGRIHWKESRISRNLRLRNNHPHELLGRRVPDDTADQMRWRNILRLKEIPWVKGHLFQGQVILPGASYISMAVEAAKVLADGHALKVIEVRNVNIPRPVILREGHDSELITTIRRVHDADSSKDENILRAELACYVCSDEMSGSPEQTCTVS</sequence>
<keyword evidence="1" id="KW-0596">Phosphopantetheine</keyword>
<dbReference type="InterPro" id="IPR014030">
    <property type="entry name" value="Ketoacyl_synth_N"/>
</dbReference>
<dbReference type="PROSITE" id="PS52019">
    <property type="entry name" value="PKS_MFAS_DH"/>
    <property type="match status" value="1"/>
</dbReference>
<dbReference type="SMART" id="SM00826">
    <property type="entry name" value="PKS_DH"/>
    <property type="match status" value="1"/>
</dbReference>
<dbReference type="InterPro" id="IPR016036">
    <property type="entry name" value="Malonyl_transacylase_ACP-bd"/>
</dbReference>
<dbReference type="PANTHER" id="PTHR43775">
    <property type="entry name" value="FATTY ACID SYNTHASE"/>
    <property type="match status" value="1"/>
</dbReference>
<dbReference type="SUPFAM" id="SSF53901">
    <property type="entry name" value="Thiolase-like"/>
    <property type="match status" value="1"/>
</dbReference>
<evidence type="ECO:0000256" key="1">
    <source>
        <dbReference type="ARBA" id="ARBA00022450"/>
    </source>
</evidence>
<reference evidence="7 8" key="1">
    <citation type="submission" date="2024-09" db="EMBL/GenBank/DDBJ databases">
        <title>Rethinking Asexuality: The Enigmatic Case of Functional Sexual Genes in Lepraria (Stereocaulaceae).</title>
        <authorList>
            <person name="Doellman M."/>
            <person name="Sun Y."/>
            <person name="Barcenas-Pena A."/>
            <person name="Lumbsch H.T."/>
            <person name="Grewe F."/>
        </authorList>
    </citation>
    <scope>NUCLEOTIDE SEQUENCE [LARGE SCALE GENOMIC DNA]</scope>
    <source>
        <strain evidence="7 8">Grewe 0041</strain>
    </source>
</reference>
<dbReference type="InterPro" id="IPR049552">
    <property type="entry name" value="PKS_DH_N"/>
</dbReference>
<keyword evidence="2" id="KW-0597">Phosphoprotein</keyword>
<dbReference type="SUPFAM" id="SSF52151">
    <property type="entry name" value="FabD/lysophospholipase-like"/>
    <property type="match status" value="1"/>
</dbReference>